<feature type="region of interest" description="Disordered" evidence="1">
    <location>
        <begin position="15"/>
        <end position="64"/>
    </location>
</feature>
<accession>A0A6J4RX59</accession>
<feature type="region of interest" description="Disordered" evidence="1">
    <location>
        <begin position="88"/>
        <end position="140"/>
    </location>
</feature>
<protein>
    <submittedName>
        <fullName evidence="2">Uncharacterized protein</fullName>
    </submittedName>
</protein>
<feature type="compositionally biased region" description="Basic residues" evidence="1">
    <location>
        <begin position="119"/>
        <end position="129"/>
    </location>
</feature>
<feature type="compositionally biased region" description="Basic and acidic residues" evidence="1">
    <location>
        <begin position="40"/>
        <end position="50"/>
    </location>
</feature>
<dbReference type="AlphaFoldDB" id="A0A6J4RX59"/>
<evidence type="ECO:0000256" key="1">
    <source>
        <dbReference type="SAM" id="MobiDB-lite"/>
    </source>
</evidence>
<feature type="non-terminal residue" evidence="2">
    <location>
        <position position="1"/>
    </location>
</feature>
<feature type="compositionally biased region" description="Basic and acidic residues" evidence="1">
    <location>
        <begin position="104"/>
        <end position="118"/>
    </location>
</feature>
<name>A0A6J4RX59_9ACTN</name>
<evidence type="ECO:0000313" key="2">
    <source>
        <dbReference type="EMBL" id="CAA9484144.1"/>
    </source>
</evidence>
<dbReference type="EMBL" id="CADCVQ010000051">
    <property type="protein sequence ID" value="CAA9484144.1"/>
    <property type="molecule type" value="Genomic_DNA"/>
</dbReference>
<gene>
    <name evidence="2" type="ORF">AVDCRST_MAG67-1003</name>
</gene>
<reference evidence="2" key="1">
    <citation type="submission" date="2020-02" db="EMBL/GenBank/DDBJ databases">
        <authorList>
            <person name="Meier V. D."/>
        </authorList>
    </citation>
    <scope>NUCLEOTIDE SEQUENCE</scope>
    <source>
        <strain evidence="2">AVDCRST_MAG67</strain>
    </source>
</reference>
<feature type="compositionally biased region" description="Basic residues" evidence="1">
    <location>
        <begin position="29"/>
        <end position="39"/>
    </location>
</feature>
<sequence>GVLRLSDNRIGEYSVRSADRQARTGPSRAARRRRRRRGLAGHDRRGEHLHGRLPRSGRRAVAPALPRRLRVGGLHAARAAERALGRGARALARARARRHGLRPAARDAPAREPVGDRGRRVRRGPRRAGRGLGRSSLGAL</sequence>
<feature type="non-terminal residue" evidence="2">
    <location>
        <position position="140"/>
    </location>
</feature>
<organism evidence="2">
    <name type="scientific">uncultured Solirubrobacteraceae bacterium</name>
    <dbReference type="NCBI Taxonomy" id="1162706"/>
    <lineage>
        <taxon>Bacteria</taxon>
        <taxon>Bacillati</taxon>
        <taxon>Actinomycetota</taxon>
        <taxon>Thermoleophilia</taxon>
        <taxon>Solirubrobacterales</taxon>
        <taxon>Solirubrobacteraceae</taxon>
        <taxon>environmental samples</taxon>
    </lineage>
</organism>
<proteinExistence type="predicted"/>
<feature type="compositionally biased region" description="Basic residues" evidence="1">
    <location>
        <begin position="92"/>
        <end position="101"/>
    </location>
</feature>